<reference evidence="1 2" key="1">
    <citation type="journal article" date="2023" name="G3 (Bethesda)">
        <title>A chromosome-length genome assembly and annotation of blackberry (Rubus argutus, cv. 'Hillquist').</title>
        <authorList>
            <person name="Bruna T."/>
            <person name="Aryal R."/>
            <person name="Dudchenko O."/>
            <person name="Sargent D.J."/>
            <person name="Mead D."/>
            <person name="Buti M."/>
            <person name="Cavallini A."/>
            <person name="Hytonen T."/>
            <person name="Andres J."/>
            <person name="Pham M."/>
            <person name="Weisz D."/>
            <person name="Mascagni F."/>
            <person name="Usai G."/>
            <person name="Natali L."/>
            <person name="Bassil N."/>
            <person name="Fernandez G.E."/>
            <person name="Lomsadze A."/>
            <person name="Armour M."/>
            <person name="Olukolu B."/>
            <person name="Poorten T."/>
            <person name="Britton C."/>
            <person name="Davik J."/>
            <person name="Ashrafi H."/>
            <person name="Aiden E.L."/>
            <person name="Borodovsky M."/>
            <person name="Worthington M."/>
        </authorList>
    </citation>
    <scope>NUCLEOTIDE SEQUENCE [LARGE SCALE GENOMIC DNA]</scope>
    <source>
        <strain evidence="1">PI 553951</strain>
    </source>
</reference>
<dbReference type="AlphaFoldDB" id="A0AAW1X3K2"/>
<sequence>MKTDPRNRAWSLGGSTKEIGSMPELRRGGEWRPTTEGERNQISLSLFFSLIDNCLNWLNRSWEQVVGLIQDTKRDGMLVAP</sequence>
<dbReference type="EMBL" id="JBEDUW010000005">
    <property type="protein sequence ID" value="KAK9930596.1"/>
    <property type="molecule type" value="Genomic_DNA"/>
</dbReference>
<accession>A0AAW1X3K2</accession>
<protein>
    <submittedName>
        <fullName evidence="1">Uncharacterized protein</fullName>
    </submittedName>
</protein>
<comment type="caution">
    <text evidence="1">The sequence shown here is derived from an EMBL/GenBank/DDBJ whole genome shotgun (WGS) entry which is preliminary data.</text>
</comment>
<evidence type="ECO:0000313" key="2">
    <source>
        <dbReference type="Proteomes" id="UP001457282"/>
    </source>
</evidence>
<proteinExistence type="predicted"/>
<evidence type="ECO:0000313" key="1">
    <source>
        <dbReference type="EMBL" id="KAK9930596.1"/>
    </source>
</evidence>
<gene>
    <name evidence="1" type="ORF">M0R45_027631</name>
</gene>
<organism evidence="1 2">
    <name type="scientific">Rubus argutus</name>
    <name type="common">Southern blackberry</name>
    <dbReference type="NCBI Taxonomy" id="59490"/>
    <lineage>
        <taxon>Eukaryota</taxon>
        <taxon>Viridiplantae</taxon>
        <taxon>Streptophyta</taxon>
        <taxon>Embryophyta</taxon>
        <taxon>Tracheophyta</taxon>
        <taxon>Spermatophyta</taxon>
        <taxon>Magnoliopsida</taxon>
        <taxon>eudicotyledons</taxon>
        <taxon>Gunneridae</taxon>
        <taxon>Pentapetalae</taxon>
        <taxon>rosids</taxon>
        <taxon>fabids</taxon>
        <taxon>Rosales</taxon>
        <taxon>Rosaceae</taxon>
        <taxon>Rosoideae</taxon>
        <taxon>Rosoideae incertae sedis</taxon>
        <taxon>Rubus</taxon>
    </lineage>
</organism>
<keyword evidence="2" id="KW-1185">Reference proteome</keyword>
<name>A0AAW1X3K2_RUBAR</name>
<dbReference type="Proteomes" id="UP001457282">
    <property type="component" value="Unassembled WGS sequence"/>
</dbReference>